<evidence type="ECO:0000256" key="1">
    <source>
        <dbReference type="SAM" id="MobiDB-lite"/>
    </source>
</evidence>
<gene>
    <name evidence="2" type="ORF">M427DRAFT_61384</name>
</gene>
<keyword evidence="3" id="KW-1185">Reference proteome</keyword>
<sequence length="85" mass="9729">MNFERYQKLRFLREATCVIKRLWRNISHPLFGCFQDISTRRSSAECPISTLPSRTTLSSQSPKSPKILPMPPVLPTSTRLPPPSM</sequence>
<name>A0A139A3A5_GONPJ</name>
<dbReference type="EMBL" id="KQ965812">
    <property type="protein sequence ID" value="KXS10863.1"/>
    <property type="molecule type" value="Genomic_DNA"/>
</dbReference>
<evidence type="ECO:0000313" key="2">
    <source>
        <dbReference type="EMBL" id="KXS10863.1"/>
    </source>
</evidence>
<accession>A0A139A3A5</accession>
<dbReference type="Proteomes" id="UP000070544">
    <property type="component" value="Unassembled WGS sequence"/>
</dbReference>
<reference evidence="2 3" key="1">
    <citation type="journal article" date="2015" name="Genome Biol. Evol.">
        <title>Phylogenomic analyses indicate that early fungi evolved digesting cell walls of algal ancestors of land plants.</title>
        <authorList>
            <person name="Chang Y."/>
            <person name="Wang S."/>
            <person name="Sekimoto S."/>
            <person name="Aerts A.L."/>
            <person name="Choi C."/>
            <person name="Clum A."/>
            <person name="LaButti K.M."/>
            <person name="Lindquist E.A."/>
            <person name="Yee Ngan C."/>
            <person name="Ohm R.A."/>
            <person name="Salamov A.A."/>
            <person name="Grigoriev I.V."/>
            <person name="Spatafora J.W."/>
            <person name="Berbee M.L."/>
        </authorList>
    </citation>
    <scope>NUCLEOTIDE SEQUENCE [LARGE SCALE GENOMIC DNA]</scope>
    <source>
        <strain evidence="2 3">JEL478</strain>
    </source>
</reference>
<dbReference type="AlphaFoldDB" id="A0A139A3A5"/>
<evidence type="ECO:0000313" key="3">
    <source>
        <dbReference type="Proteomes" id="UP000070544"/>
    </source>
</evidence>
<proteinExistence type="predicted"/>
<protein>
    <submittedName>
        <fullName evidence="2">Uncharacterized protein</fullName>
    </submittedName>
</protein>
<feature type="compositionally biased region" description="Polar residues" evidence="1">
    <location>
        <begin position="50"/>
        <end position="63"/>
    </location>
</feature>
<feature type="compositionally biased region" description="Pro residues" evidence="1">
    <location>
        <begin position="68"/>
        <end position="85"/>
    </location>
</feature>
<feature type="region of interest" description="Disordered" evidence="1">
    <location>
        <begin position="48"/>
        <end position="85"/>
    </location>
</feature>
<organism evidence="2 3">
    <name type="scientific">Gonapodya prolifera (strain JEL478)</name>
    <name type="common">Monoblepharis prolifera</name>
    <dbReference type="NCBI Taxonomy" id="1344416"/>
    <lineage>
        <taxon>Eukaryota</taxon>
        <taxon>Fungi</taxon>
        <taxon>Fungi incertae sedis</taxon>
        <taxon>Chytridiomycota</taxon>
        <taxon>Chytridiomycota incertae sedis</taxon>
        <taxon>Monoblepharidomycetes</taxon>
        <taxon>Monoblepharidales</taxon>
        <taxon>Gonapodyaceae</taxon>
        <taxon>Gonapodya</taxon>
    </lineage>
</organism>